<dbReference type="InterPro" id="IPR011992">
    <property type="entry name" value="EF-hand-dom_pair"/>
</dbReference>
<keyword evidence="1" id="KW-0106">Calcium</keyword>
<gene>
    <name evidence="4" type="ORF">C1SCF055_LOCUS10746</name>
</gene>
<feature type="domain" description="EF-hand" evidence="3">
    <location>
        <begin position="330"/>
        <end position="365"/>
    </location>
</feature>
<evidence type="ECO:0000313" key="5">
    <source>
        <dbReference type="EMBL" id="CAL1136475.1"/>
    </source>
</evidence>
<reference evidence="5" key="2">
    <citation type="submission" date="2024-04" db="EMBL/GenBank/DDBJ databases">
        <authorList>
            <person name="Chen Y."/>
            <person name="Shah S."/>
            <person name="Dougan E. K."/>
            <person name="Thang M."/>
            <person name="Chan C."/>
        </authorList>
    </citation>
    <scope>NUCLEOTIDE SEQUENCE [LARGE SCALE GENOMIC DNA]</scope>
</reference>
<evidence type="ECO:0000256" key="1">
    <source>
        <dbReference type="ARBA" id="ARBA00022837"/>
    </source>
</evidence>
<keyword evidence="7" id="KW-1185">Reference proteome</keyword>
<accession>A0A9P1C0Z0</accession>
<dbReference type="CDD" id="cd00051">
    <property type="entry name" value="EFh"/>
    <property type="match status" value="1"/>
</dbReference>
<dbReference type="AlphaFoldDB" id="A0A9P1C0Z0"/>
<dbReference type="EMBL" id="CAMXCT020000777">
    <property type="protein sequence ID" value="CAL1136475.1"/>
    <property type="molecule type" value="Genomic_DNA"/>
</dbReference>
<feature type="domain" description="EF-hand" evidence="3">
    <location>
        <begin position="370"/>
        <end position="405"/>
    </location>
</feature>
<evidence type="ECO:0000313" key="7">
    <source>
        <dbReference type="Proteomes" id="UP001152797"/>
    </source>
</evidence>
<dbReference type="Gene3D" id="1.10.238.10">
    <property type="entry name" value="EF-hand"/>
    <property type="match status" value="1"/>
</dbReference>
<evidence type="ECO:0000313" key="6">
    <source>
        <dbReference type="EMBL" id="CAL4770412.1"/>
    </source>
</evidence>
<dbReference type="EMBL" id="CAMXCT030000777">
    <property type="protein sequence ID" value="CAL4770412.1"/>
    <property type="molecule type" value="Genomic_DNA"/>
</dbReference>
<evidence type="ECO:0000259" key="3">
    <source>
        <dbReference type="PROSITE" id="PS50222"/>
    </source>
</evidence>
<dbReference type="SMART" id="SM00054">
    <property type="entry name" value="EFh"/>
    <property type="match status" value="2"/>
</dbReference>
<reference evidence="4" key="1">
    <citation type="submission" date="2022-10" db="EMBL/GenBank/DDBJ databases">
        <authorList>
            <person name="Chen Y."/>
            <person name="Dougan E. K."/>
            <person name="Chan C."/>
            <person name="Rhodes N."/>
            <person name="Thang M."/>
        </authorList>
    </citation>
    <scope>NUCLEOTIDE SEQUENCE</scope>
</reference>
<name>A0A9P1C0Z0_9DINO</name>
<dbReference type="EMBL" id="CAMXCT010000777">
    <property type="protein sequence ID" value="CAI3983100.1"/>
    <property type="molecule type" value="Genomic_DNA"/>
</dbReference>
<dbReference type="SUPFAM" id="SSF47473">
    <property type="entry name" value="EF-hand"/>
    <property type="match status" value="1"/>
</dbReference>
<dbReference type="PROSITE" id="PS50222">
    <property type="entry name" value="EF_HAND_2"/>
    <property type="match status" value="2"/>
</dbReference>
<dbReference type="GO" id="GO:0005509">
    <property type="term" value="F:calcium ion binding"/>
    <property type="evidence" value="ECO:0007669"/>
    <property type="project" value="InterPro"/>
</dbReference>
<feature type="compositionally biased region" description="Basic and acidic residues" evidence="2">
    <location>
        <begin position="151"/>
        <end position="160"/>
    </location>
</feature>
<dbReference type="PROSITE" id="PS00018">
    <property type="entry name" value="EF_HAND_1"/>
    <property type="match status" value="2"/>
</dbReference>
<evidence type="ECO:0000313" key="4">
    <source>
        <dbReference type="EMBL" id="CAI3983100.1"/>
    </source>
</evidence>
<protein>
    <submittedName>
        <fullName evidence="6">EF-hand domain-containing protein</fullName>
    </submittedName>
</protein>
<proteinExistence type="predicted"/>
<sequence length="409" mass="46200">MGSEEGGVSVRRSRQSALLRRQVAESAIASHGGSKRHMMALLSSRPAGLLSAKAATEQAKTERQVLPQASHRPSGALSARGREVIHGRDPTDPTTEKVDSAMLTVPTRQNIISNSKETRNKGPVEQSILPRGSMLHRGTVLPRGSIAVAMKERPRPDHPGTTDQLDGQGGRRSLMTKNRMTFVAFRQNKDAPPDVMPLAPELKIKEPEEERVKRIIKRFAFSSEEEVRRVMGYYKTALERYRDPEDAEDDEAELLPVQGLKNWLCQFSGIDENQPLGHLLDPEWSKETCLSEDDFLEWYNSHQWSEEIMVPDPLERRVRHFCKTEGYHISDVERVKAAFEKADKDSSGVLDQQEFAACYAGLVGVDPLEVVESRFRILWEEVDEDHNGAIDLLEFAKWYLRVNPPKRGK</sequence>
<evidence type="ECO:0000256" key="2">
    <source>
        <dbReference type="SAM" id="MobiDB-lite"/>
    </source>
</evidence>
<dbReference type="InterPro" id="IPR002048">
    <property type="entry name" value="EF_hand_dom"/>
</dbReference>
<dbReference type="InterPro" id="IPR018247">
    <property type="entry name" value="EF_Hand_1_Ca_BS"/>
</dbReference>
<organism evidence="4">
    <name type="scientific">Cladocopium goreaui</name>
    <dbReference type="NCBI Taxonomy" id="2562237"/>
    <lineage>
        <taxon>Eukaryota</taxon>
        <taxon>Sar</taxon>
        <taxon>Alveolata</taxon>
        <taxon>Dinophyceae</taxon>
        <taxon>Suessiales</taxon>
        <taxon>Symbiodiniaceae</taxon>
        <taxon>Cladocopium</taxon>
    </lineage>
</organism>
<dbReference type="Pfam" id="PF13499">
    <property type="entry name" value="EF-hand_7"/>
    <property type="match status" value="1"/>
</dbReference>
<comment type="caution">
    <text evidence="4">The sequence shown here is derived from an EMBL/GenBank/DDBJ whole genome shotgun (WGS) entry which is preliminary data.</text>
</comment>
<dbReference type="Proteomes" id="UP001152797">
    <property type="component" value="Unassembled WGS sequence"/>
</dbReference>
<dbReference type="OrthoDB" id="430387at2759"/>
<feature type="region of interest" description="Disordered" evidence="2">
    <location>
        <begin position="151"/>
        <end position="171"/>
    </location>
</feature>